<dbReference type="GeneID" id="70177742"/>
<proteinExistence type="predicted"/>
<evidence type="ECO:0000313" key="2">
    <source>
        <dbReference type="EMBL" id="KAH7029287.1"/>
    </source>
</evidence>
<accession>A0A9P8Y748</accession>
<evidence type="ECO:0000256" key="1">
    <source>
        <dbReference type="SAM" id="MobiDB-lite"/>
    </source>
</evidence>
<feature type="region of interest" description="Disordered" evidence="1">
    <location>
        <begin position="54"/>
        <end position="126"/>
    </location>
</feature>
<dbReference type="Proteomes" id="UP000756346">
    <property type="component" value="Unassembled WGS sequence"/>
</dbReference>
<comment type="caution">
    <text evidence="2">The sequence shown here is derived from an EMBL/GenBank/DDBJ whole genome shotgun (WGS) entry which is preliminary data.</text>
</comment>
<organism evidence="2 3">
    <name type="scientific">Microdochium trichocladiopsis</name>
    <dbReference type="NCBI Taxonomy" id="1682393"/>
    <lineage>
        <taxon>Eukaryota</taxon>
        <taxon>Fungi</taxon>
        <taxon>Dikarya</taxon>
        <taxon>Ascomycota</taxon>
        <taxon>Pezizomycotina</taxon>
        <taxon>Sordariomycetes</taxon>
        <taxon>Xylariomycetidae</taxon>
        <taxon>Xylariales</taxon>
        <taxon>Microdochiaceae</taxon>
        <taxon>Microdochium</taxon>
    </lineage>
</organism>
<gene>
    <name evidence="2" type="ORF">B0I36DRAFT_130213</name>
</gene>
<name>A0A9P8Y748_9PEZI</name>
<reference evidence="2" key="1">
    <citation type="journal article" date="2021" name="Nat. Commun.">
        <title>Genetic determinants of endophytism in the Arabidopsis root mycobiome.</title>
        <authorList>
            <person name="Mesny F."/>
            <person name="Miyauchi S."/>
            <person name="Thiergart T."/>
            <person name="Pickel B."/>
            <person name="Atanasova L."/>
            <person name="Karlsson M."/>
            <person name="Huettel B."/>
            <person name="Barry K.W."/>
            <person name="Haridas S."/>
            <person name="Chen C."/>
            <person name="Bauer D."/>
            <person name="Andreopoulos W."/>
            <person name="Pangilinan J."/>
            <person name="LaButti K."/>
            <person name="Riley R."/>
            <person name="Lipzen A."/>
            <person name="Clum A."/>
            <person name="Drula E."/>
            <person name="Henrissat B."/>
            <person name="Kohler A."/>
            <person name="Grigoriev I.V."/>
            <person name="Martin F.M."/>
            <person name="Hacquard S."/>
        </authorList>
    </citation>
    <scope>NUCLEOTIDE SEQUENCE</scope>
    <source>
        <strain evidence="2">MPI-CAGE-CH-0230</strain>
    </source>
</reference>
<dbReference type="EMBL" id="JAGTJQ010000006">
    <property type="protein sequence ID" value="KAH7029287.1"/>
    <property type="molecule type" value="Genomic_DNA"/>
</dbReference>
<evidence type="ECO:0000313" key="3">
    <source>
        <dbReference type="Proteomes" id="UP000756346"/>
    </source>
</evidence>
<protein>
    <submittedName>
        <fullName evidence="2">Uncharacterized protein</fullName>
    </submittedName>
</protein>
<dbReference type="RefSeq" id="XP_046011575.1">
    <property type="nucleotide sequence ID" value="XM_046148196.1"/>
</dbReference>
<sequence>MRLSWHLAFVIPSRTARLQQPLTCSFPFSFSYFSSQFFSLRLLPCLPISRFGSPTRVAHSSQHRLGGPPPTDRVTPAEPHCPPATATPFRRLTSDSPQTSIRHHHLQHHHHSHHPPRHSHPLRPSR</sequence>
<dbReference type="AlphaFoldDB" id="A0A9P8Y748"/>
<keyword evidence="3" id="KW-1185">Reference proteome</keyword>
<feature type="compositionally biased region" description="Basic residues" evidence="1">
    <location>
        <begin position="101"/>
        <end position="126"/>
    </location>
</feature>